<gene>
    <name evidence="1" type="ORF">LCGC14_0925840</name>
</gene>
<name>A0A0F9NUA8_9ZZZZ</name>
<organism evidence="1">
    <name type="scientific">marine sediment metagenome</name>
    <dbReference type="NCBI Taxonomy" id="412755"/>
    <lineage>
        <taxon>unclassified sequences</taxon>
        <taxon>metagenomes</taxon>
        <taxon>ecological metagenomes</taxon>
    </lineage>
</organism>
<reference evidence="1" key="1">
    <citation type="journal article" date="2015" name="Nature">
        <title>Complex archaea that bridge the gap between prokaryotes and eukaryotes.</title>
        <authorList>
            <person name="Spang A."/>
            <person name="Saw J.H."/>
            <person name="Jorgensen S.L."/>
            <person name="Zaremba-Niedzwiedzka K."/>
            <person name="Martijn J."/>
            <person name="Lind A.E."/>
            <person name="van Eijk R."/>
            <person name="Schleper C."/>
            <person name="Guy L."/>
            <person name="Ettema T.J."/>
        </authorList>
    </citation>
    <scope>NUCLEOTIDE SEQUENCE</scope>
</reference>
<protein>
    <submittedName>
        <fullName evidence="1">Uncharacterized protein</fullName>
    </submittedName>
</protein>
<proteinExistence type="predicted"/>
<dbReference type="EMBL" id="LAZR01003151">
    <property type="protein sequence ID" value="KKN21399.1"/>
    <property type="molecule type" value="Genomic_DNA"/>
</dbReference>
<dbReference type="AlphaFoldDB" id="A0A0F9NUA8"/>
<sequence length="75" mass="8472">MTKNFTYNPITSEAKFILSNDTSIVCPHCESGWVIITLGIKNHAVEMMATCSIKAASRALYCPYCGKDMTEMFRW</sequence>
<accession>A0A0F9NUA8</accession>
<comment type="caution">
    <text evidence="1">The sequence shown here is derived from an EMBL/GenBank/DDBJ whole genome shotgun (WGS) entry which is preliminary data.</text>
</comment>
<evidence type="ECO:0000313" key="1">
    <source>
        <dbReference type="EMBL" id="KKN21399.1"/>
    </source>
</evidence>